<keyword evidence="3" id="KW-1185">Reference proteome</keyword>
<comment type="caution">
    <text evidence="2">The sequence shown here is derived from an EMBL/GenBank/DDBJ whole genome shotgun (WGS) entry which is preliminary data.</text>
</comment>
<proteinExistence type="predicted"/>
<protein>
    <submittedName>
        <fullName evidence="2">Uncharacterized protein</fullName>
    </submittedName>
</protein>
<evidence type="ECO:0000256" key="1">
    <source>
        <dbReference type="SAM" id="MobiDB-lite"/>
    </source>
</evidence>
<sequence>MWKRVYLFRRCVFPPYFFSPSSSLLVLTTFLLHHSSSIWMDHGLGTTEIPRNRSSTAAPASALAAEWEEMNGGGCSTMVEVSWIVHVAPRYRLCFSTLHRRLARPSSPTSDAIRPTWGALRAHSIRRGRVHPACDLRHRQQPPTRRQLPGEWEGGRMQEGRSA</sequence>
<gene>
    <name evidence="2" type="ORF">C8F04DRAFT_667909</name>
</gene>
<feature type="compositionally biased region" description="Basic and acidic residues" evidence="1">
    <location>
        <begin position="153"/>
        <end position="163"/>
    </location>
</feature>
<dbReference type="EMBL" id="JARJCM010000076">
    <property type="protein sequence ID" value="KAJ7032088.1"/>
    <property type="molecule type" value="Genomic_DNA"/>
</dbReference>
<evidence type="ECO:0000313" key="2">
    <source>
        <dbReference type="EMBL" id="KAJ7032088.1"/>
    </source>
</evidence>
<feature type="region of interest" description="Disordered" evidence="1">
    <location>
        <begin position="131"/>
        <end position="163"/>
    </location>
</feature>
<evidence type="ECO:0000313" key="3">
    <source>
        <dbReference type="Proteomes" id="UP001218188"/>
    </source>
</evidence>
<dbReference type="AlphaFoldDB" id="A0AAD6ST74"/>
<reference evidence="2" key="1">
    <citation type="submission" date="2023-03" db="EMBL/GenBank/DDBJ databases">
        <title>Massive genome expansion in bonnet fungi (Mycena s.s.) driven by repeated elements and novel gene families across ecological guilds.</title>
        <authorList>
            <consortium name="Lawrence Berkeley National Laboratory"/>
            <person name="Harder C.B."/>
            <person name="Miyauchi S."/>
            <person name="Viragh M."/>
            <person name="Kuo A."/>
            <person name="Thoen E."/>
            <person name="Andreopoulos B."/>
            <person name="Lu D."/>
            <person name="Skrede I."/>
            <person name="Drula E."/>
            <person name="Henrissat B."/>
            <person name="Morin E."/>
            <person name="Kohler A."/>
            <person name="Barry K."/>
            <person name="LaButti K."/>
            <person name="Morin E."/>
            <person name="Salamov A."/>
            <person name="Lipzen A."/>
            <person name="Mereny Z."/>
            <person name="Hegedus B."/>
            <person name="Baldrian P."/>
            <person name="Stursova M."/>
            <person name="Weitz H."/>
            <person name="Taylor A."/>
            <person name="Grigoriev I.V."/>
            <person name="Nagy L.G."/>
            <person name="Martin F."/>
            <person name="Kauserud H."/>
        </authorList>
    </citation>
    <scope>NUCLEOTIDE SEQUENCE</scope>
    <source>
        <strain evidence="2">CBHHK200</strain>
    </source>
</reference>
<accession>A0AAD6ST74</accession>
<dbReference type="Proteomes" id="UP001218188">
    <property type="component" value="Unassembled WGS sequence"/>
</dbReference>
<name>A0AAD6ST74_9AGAR</name>
<organism evidence="2 3">
    <name type="scientific">Mycena alexandri</name>
    <dbReference type="NCBI Taxonomy" id="1745969"/>
    <lineage>
        <taxon>Eukaryota</taxon>
        <taxon>Fungi</taxon>
        <taxon>Dikarya</taxon>
        <taxon>Basidiomycota</taxon>
        <taxon>Agaricomycotina</taxon>
        <taxon>Agaricomycetes</taxon>
        <taxon>Agaricomycetidae</taxon>
        <taxon>Agaricales</taxon>
        <taxon>Marasmiineae</taxon>
        <taxon>Mycenaceae</taxon>
        <taxon>Mycena</taxon>
    </lineage>
</organism>